<dbReference type="Gene3D" id="2.60.40.790">
    <property type="match status" value="1"/>
</dbReference>
<protein>
    <recommendedName>
        <fullName evidence="3">CS domain-containing protein</fullName>
    </recommendedName>
</protein>
<organism evidence="5">
    <name type="scientific">Schizophyllum commune (strain H4-8 / FGSC 9210)</name>
    <name type="common">Split gill fungus</name>
    <dbReference type="NCBI Taxonomy" id="578458"/>
    <lineage>
        <taxon>Eukaryota</taxon>
        <taxon>Fungi</taxon>
        <taxon>Dikarya</taxon>
        <taxon>Basidiomycota</taxon>
        <taxon>Agaricomycotina</taxon>
        <taxon>Agaricomycetes</taxon>
        <taxon>Agaricomycetidae</taxon>
        <taxon>Agaricales</taxon>
        <taxon>Schizophyllaceae</taxon>
        <taxon>Schizophyllum</taxon>
    </lineage>
</organism>
<evidence type="ECO:0000256" key="2">
    <source>
        <dbReference type="SAM" id="Phobius"/>
    </source>
</evidence>
<dbReference type="HOGENOM" id="CLU_034816_0_0_1"/>
<sequence>MEMLDEQRLAYSWHQSHDQATILLMVPNSAREEDVVVTIEGQYLVAGIKGREPIIKGKLYGEVDPSTSTWQLEESPRPGRGRTTSNTSSVSTPSSYALVSEPDITSSFAASLDSGPVSETEDGGTSPVRGTNSGIIDHNGLSVRLERARPASSGPVSPAYYSSLESLESRISDRLLTLHLDKAQSIIWPSLIVGPVPSALSPLVTQSVVYDASEEMEHQYNMDPTSLILIGLDLYDIRKQKREAFEFLVRAWHQSHGAAATIRLATNYVPVSASFDIDFQTPPARDTEAYYAHCLGGAEGLAQLYLDAGLLHLEGAASNLVSPSFASLSSLRVPPPKAPLSMAGAQAWRRDREAANGYFERARVLCPDLDVPVLSPVAEPDHFQMPSFEIIDEKRQKEEAALVKKKLARSEDIDDAWYLYVPAIIGAGTAILMVGVVGALTMSSWSRRSHGS</sequence>
<dbReference type="InterPro" id="IPR037898">
    <property type="entry name" value="NudC_fam"/>
</dbReference>
<dbReference type="PROSITE" id="PS51203">
    <property type="entry name" value="CS"/>
    <property type="match status" value="1"/>
</dbReference>
<feature type="region of interest" description="Disordered" evidence="1">
    <location>
        <begin position="109"/>
        <end position="135"/>
    </location>
</feature>
<dbReference type="InParanoid" id="D8Q5S6"/>
<reference evidence="4 5" key="1">
    <citation type="journal article" date="2010" name="Nat. Biotechnol.">
        <title>Genome sequence of the model mushroom Schizophyllum commune.</title>
        <authorList>
            <person name="Ohm R.A."/>
            <person name="de Jong J.F."/>
            <person name="Lugones L.G."/>
            <person name="Aerts A."/>
            <person name="Kothe E."/>
            <person name="Stajich J.E."/>
            <person name="de Vries R.P."/>
            <person name="Record E."/>
            <person name="Levasseur A."/>
            <person name="Baker S.E."/>
            <person name="Bartholomew K.A."/>
            <person name="Coutinho P.M."/>
            <person name="Erdmann S."/>
            <person name="Fowler T.J."/>
            <person name="Gathman A.C."/>
            <person name="Lombard V."/>
            <person name="Henrissat B."/>
            <person name="Knabe N."/>
            <person name="Kuees U."/>
            <person name="Lilly W.W."/>
            <person name="Lindquist E."/>
            <person name="Lucas S."/>
            <person name="Magnuson J.K."/>
            <person name="Piumi F."/>
            <person name="Raudaskoski M."/>
            <person name="Salamov A."/>
            <person name="Schmutz J."/>
            <person name="Schwarze F.W.M.R."/>
            <person name="vanKuyk P.A."/>
            <person name="Horton J.S."/>
            <person name="Grigoriev I.V."/>
            <person name="Woesten H.A.B."/>
        </authorList>
    </citation>
    <scope>NUCLEOTIDE SEQUENCE [LARGE SCALE GENOMIC DNA]</scope>
    <source>
        <strain evidence="5">H4-8 / FGSC 9210</strain>
    </source>
</reference>
<dbReference type="OrthoDB" id="266138at2759"/>
<dbReference type="Proteomes" id="UP000007431">
    <property type="component" value="Unassembled WGS sequence"/>
</dbReference>
<proteinExistence type="predicted"/>
<dbReference type="GeneID" id="9596451"/>
<evidence type="ECO:0000259" key="3">
    <source>
        <dbReference type="PROSITE" id="PS51203"/>
    </source>
</evidence>
<dbReference type="VEuPathDB" id="FungiDB:SCHCODRAFT_02625146"/>
<evidence type="ECO:0000313" key="5">
    <source>
        <dbReference type="Proteomes" id="UP000007431"/>
    </source>
</evidence>
<dbReference type="AlphaFoldDB" id="D8Q5S6"/>
<dbReference type="InterPro" id="IPR007052">
    <property type="entry name" value="CS_dom"/>
</dbReference>
<accession>D8Q5S6</accession>
<feature type="compositionally biased region" description="Low complexity" evidence="1">
    <location>
        <begin position="83"/>
        <end position="95"/>
    </location>
</feature>
<dbReference type="RefSeq" id="XP_003031921.1">
    <property type="nucleotide sequence ID" value="XM_003031875.1"/>
</dbReference>
<dbReference type="InterPro" id="IPR008978">
    <property type="entry name" value="HSP20-like_chaperone"/>
</dbReference>
<dbReference type="SUPFAM" id="SSF49764">
    <property type="entry name" value="HSP20-like chaperones"/>
    <property type="match status" value="1"/>
</dbReference>
<dbReference type="STRING" id="578458.D8Q5S6"/>
<name>D8Q5S6_SCHCM</name>
<feature type="region of interest" description="Disordered" evidence="1">
    <location>
        <begin position="67"/>
        <end position="95"/>
    </location>
</feature>
<feature type="transmembrane region" description="Helical" evidence="2">
    <location>
        <begin position="417"/>
        <end position="440"/>
    </location>
</feature>
<dbReference type="CDD" id="cd06467">
    <property type="entry name" value="p23_NUDC_like"/>
    <property type="match status" value="1"/>
</dbReference>
<dbReference type="GO" id="GO:0051082">
    <property type="term" value="F:unfolded protein binding"/>
    <property type="evidence" value="ECO:0007669"/>
    <property type="project" value="TreeGrafter"/>
</dbReference>
<keyword evidence="2" id="KW-1133">Transmembrane helix</keyword>
<dbReference type="Pfam" id="PF04969">
    <property type="entry name" value="CS"/>
    <property type="match status" value="1"/>
</dbReference>
<gene>
    <name evidence="4" type="ORF">SCHCODRAFT_76836</name>
</gene>
<dbReference type="KEGG" id="scm:SCHCO_02625146"/>
<dbReference type="PANTHER" id="PTHR12356">
    <property type="entry name" value="NUCLEAR MOVEMENT PROTEIN NUDC"/>
    <property type="match status" value="1"/>
</dbReference>
<dbReference type="GO" id="GO:0005737">
    <property type="term" value="C:cytoplasm"/>
    <property type="evidence" value="ECO:0007669"/>
    <property type="project" value="TreeGrafter"/>
</dbReference>
<dbReference type="eggNOG" id="ENOG502SW8D">
    <property type="taxonomic scope" value="Eukaryota"/>
</dbReference>
<evidence type="ECO:0000313" key="4">
    <source>
        <dbReference type="EMBL" id="EFI97018.1"/>
    </source>
</evidence>
<dbReference type="OMA" id="WYLYLPG"/>
<dbReference type="EMBL" id="GL377306">
    <property type="protein sequence ID" value="EFI97018.1"/>
    <property type="molecule type" value="Genomic_DNA"/>
</dbReference>
<feature type="domain" description="CS" evidence="3">
    <location>
        <begin position="6"/>
        <end position="192"/>
    </location>
</feature>
<keyword evidence="2" id="KW-0812">Transmembrane</keyword>
<keyword evidence="5" id="KW-1185">Reference proteome</keyword>
<evidence type="ECO:0000256" key="1">
    <source>
        <dbReference type="SAM" id="MobiDB-lite"/>
    </source>
</evidence>
<dbReference type="GO" id="GO:0006457">
    <property type="term" value="P:protein folding"/>
    <property type="evidence" value="ECO:0007669"/>
    <property type="project" value="TreeGrafter"/>
</dbReference>
<keyword evidence="2" id="KW-0472">Membrane</keyword>